<dbReference type="STRING" id="1442369.A0A0D2I363"/>
<dbReference type="Proteomes" id="UP000053617">
    <property type="component" value="Unassembled WGS sequence"/>
</dbReference>
<dbReference type="RefSeq" id="XP_013267355.1">
    <property type="nucleotide sequence ID" value="XM_013411901.1"/>
</dbReference>
<feature type="signal peptide" evidence="8">
    <location>
        <begin position="1"/>
        <end position="20"/>
    </location>
</feature>
<comment type="subcellular location">
    <subcellularLocation>
        <location evidence="5">Endomembrane system</location>
        <topology evidence="5">Single-pass membrane protein</topology>
    </subcellularLocation>
</comment>
<dbReference type="EMBL" id="KN847483">
    <property type="protein sequence ID" value="KIX00219.1"/>
    <property type="molecule type" value="Genomic_DNA"/>
</dbReference>
<dbReference type="AlphaFoldDB" id="A0A0D2I363"/>
<dbReference type="SUPFAM" id="SSF46565">
    <property type="entry name" value="Chaperone J-domain"/>
    <property type="match status" value="1"/>
</dbReference>
<evidence type="ECO:0000256" key="1">
    <source>
        <dbReference type="ARBA" id="ARBA00022692"/>
    </source>
</evidence>
<feature type="chain" id="PRO_5002255086" description="J domain-containing protein" evidence="8">
    <location>
        <begin position="21"/>
        <end position="417"/>
    </location>
</feature>
<feature type="region of interest" description="Disordered" evidence="6">
    <location>
        <begin position="82"/>
        <end position="103"/>
    </location>
</feature>
<evidence type="ECO:0000259" key="9">
    <source>
        <dbReference type="PROSITE" id="PS50076"/>
    </source>
</evidence>
<keyword evidence="4 7" id="KW-0472">Membrane</keyword>
<dbReference type="SMART" id="SM00271">
    <property type="entry name" value="DnaJ"/>
    <property type="match status" value="1"/>
</dbReference>
<dbReference type="InterPro" id="IPR001623">
    <property type="entry name" value="DnaJ_domain"/>
</dbReference>
<keyword evidence="1 7" id="KW-0812">Transmembrane</keyword>
<dbReference type="GO" id="GO:0012505">
    <property type="term" value="C:endomembrane system"/>
    <property type="evidence" value="ECO:0007669"/>
    <property type="project" value="UniProtKB-SubCell"/>
</dbReference>
<feature type="domain" description="J" evidence="9">
    <location>
        <begin position="44"/>
        <end position="144"/>
    </location>
</feature>
<dbReference type="CDD" id="cd06257">
    <property type="entry name" value="DnaJ"/>
    <property type="match status" value="1"/>
</dbReference>
<evidence type="ECO:0000256" key="2">
    <source>
        <dbReference type="ARBA" id="ARBA00022729"/>
    </source>
</evidence>
<keyword evidence="2 8" id="KW-0732">Signal</keyword>
<evidence type="ECO:0000313" key="11">
    <source>
        <dbReference type="Proteomes" id="UP000053617"/>
    </source>
</evidence>
<protein>
    <recommendedName>
        <fullName evidence="9">J domain-containing protein</fullName>
    </recommendedName>
</protein>
<evidence type="ECO:0000256" key="8">
    <source>
        <dbReference type="SAM" id="SignalP"/>
    </source>
</evidence>
<feature type="compositionally biased region" description="Basic and acidic residues" evidence="6">
    <location>
        <begin position="245"/>
        <end position="257"/>
    </location>
</feature>
<dbReference type="Gene3D" id="1.10.287.110">
    <property type="entry name" value="DnaJ domain"/>
    <property type="match status" value="1"/>
</dbReference>
<feature type="compositionally biased region" description="Basic residues" evidence="6">
    <location>
        <begin position="87"/>
        <end position="99"/>
    </location>
</feature>
<accession>A0A0D2I363</accession>
<feature type="region of interest" description="Disordered" evidence="6">
    <location>
        <begin position="346"/>
        <end position="391"/>
    </location>
</feature>
<feature type="compositionally biased region" description="Acidic residues" evidence="6">
    <location>
        <begin position="349"/>
        <end position="360"/>
    </location>
</feature>
<dbReference type="PROSITE" id="PS50076">
    <property type="entry name" value="DNAJ_2"/>
    <property type="match status" value="1"/>
</dbReference>
<reference evidence="10 11" key="1">
    <citation type="submission" date="2015-01" db="EMBL/GenBank/DDBJ databases">
        <title>The Genome Sequence of Rhinocladiella mackenzie CBS 650.93.</title>
        <authorList>
            <consortium name="The Broad Institute Genomics Platform"/>
            <person name="Cuomo C."/>
            <person name="de Hoog S."/>
            <person name="Gorbushina A."/>
            <person name="Stielow B."/>
            <person name="Teixiera M."/>
            <person name="Abouelleil A."/>
            <person name="Chapman S.B."/>
            <person name="Priest M."/>
            <person name="Young S.K."/>
            <person name="Wortman J."/>
            <person name="Nusbaum C."/>
            <person name="Birren B."/>
        </authorList>
    </citation>
    <scope>NUCLEOTIDE SEQUENCE [LARGE SCALE GENOMIC DNA]</scope>
    <source>
        <strain evidence="10 11">CBS 650.93</strain>
    </source>
</reference>
<dbReference type="Pfam" id="PF00226">
    <property type="entry name" value="DnaJ"/>
    <property type="match status" value="1"/>
</dbReference>
<evidence type="ECO:0000256" key="3">
    <source>
        <dbReference type="ARBA" id="ARBA00022989"/>
    </source>
</evidence>
<dbReference type="PANTHER" id="PTHR44653:SF2">
    <property type="entry name" value="DNAJ HOMOLOG SUBFAMILY C MEMBER 1"/>
    <property type="match status" value="1"/>
</dbReference>
<dbReference type="PANTHER" id="PTHR44653">
    <property type="entry name" value="DNAJ HOMOLOG SUBFAMILY C MEMBER 1"/>
    <property type="match status" value="1"/>
</dbReference>
<evidence type="ECO:0000256" key="6">
    <source>
        <dbReference type="SAM" id="MobiDB-lite"/>
    </source>
</evidence>
<feature type="region of interest" description="Disordered" evidence="6">
    <location>
        <begin position="211"/>
        <end position="278"/>
    </location>
</feature>
<evidence type="ECO:0000256" key="5">
    <source>
        <dbReference type="ARBA" id="ARBA00037847"/>
    </source>
</evidence>
<dbReference type="InterPro" id="IPR052606">
    <property type="entry name" value="DnaJ_domain_protein"/>
</dbReference>
<evidence type="ECO:0000313" key="10">
    <source>
        <dbReference type="EMBL" id="KIX00219.1"/>
    </source>
</evidence>
<organism evidence="10 11">
    <name type="scientific">Rhinocladiella mackenziei CBS 650.93</name>
    <dbReference type="NCBI Taxonomy" id="1442369"/>
    <lineage>
        <taxon>Eukaryota</taxon>
        <taxon>Fungi</taxon>
        <taxon>Dikarya</taxon>
        <taxon>Ascomycota</taxon>
        <taxon>Pezizomycotina</taxon>
        <taxon>Eurotiomycetes</taxon>
        <taxon>Chaetothyriomycetidae</taxon>
        <taxon>Chaetothyriales</taxon>
        <taxon>Herpotrichiellaceae</taxon>
        <taxon>Rhinocladiella</taxon>
    </lineage>
</organism>
<keyword evidence="3 7" id="KW-1133">Transmembrane helix</keyword>
<dbReference type="GeneID" id="25298429"/>
<dbReference type="InterPro" id="IPR036869">
    <property type="entry name" value="J_dom_sf"/>
</dbReference>
<proteinExistence type="predicted"/>
<name>A0A0D2I363_9EURO</name>
<evidence type="ECO:0000256" key="7">
    <source>
        <dbReference type="SAM" id="Phobius"/>
    </source>
</evidence>
<dbReference type="PRINTS" id="PR00625">
    <property type="entry name" value="JDOMAIN"/>
</dbReference>
<dbReference type="VEuPathDB" id="FungiDB:Z518_10358"/>
<dbReference type="OrthoDB" id="413400at2759"/>
<dbReference type="HOGENOM" id="CLU_037236_1_0_1"/>
<keyword evidence="11" id="KW-1185">Reference proteome</keyword>
<gene>
    <name evidence="10" type="ORF">Z518_10358</name>
</gene>
<evidence type="ECO:0000256" key="4">
    <source>
        <dbReference type="ARBA" id="ARBA00023136"/>
    </source>
</evidence>
<feature type="transmembrane region" description="Helical" evidence="7">
    <location>
        <begin position="168"/>
        <end position="189"/>
    </location>
</feature>
<sequence length="417" mass="46488">MRPRILHFLVLCALFLLVAAWSKEDYEIFKLRDEIEAAEGPDVSFYDFLGVKSSATVEEIGKAFRKKSRALHPDKVKHSFIASRSTPKPKKSGGKKKAGVHVSKGPSEREIQRVVKQAGERYSRLSVIANILKGPQRERYDFFLQHGFPKWRGTGYYYSRFRPGLGTVLIGLFLVGGGGAHYFALITGYKRQRDFMERYVKHARKNAWGDESGIRGIPGLGGPIDVPPTIEEPNPMANLNRRQKRELERQNRKDKSGKSKPAKPAPVQASSPTGDKRRVTAENGKILIVDSIGNVFLEEEDEDGNVQEFLLDPDEIPKPTIRDTALVRLPLWVFHKAFGRFLKNTEPSSIDDDAAQESEEGSGAIQPTAIPEKVTVPDMSSSQDSGFEIVDSTGIEKEIEKVSAAASVKKRSKKGKK</sequence>